<organism evidence="2 3">
    <name type="scientific">Skeletonema marinoi</name>
    <dbReference type="NCBI Taxonomy" id="267567"/>
    <lineage>
        <taxon>Eukaryota</taxon>
        <taxon>Sar</taxon>
        <taxon>Stramenopiles</taxon>
        <taxon>Ochrophyta</taxon>
        <taxon>Bacillariophyta</taxon>
        <taxon>Coscinodiscophyceae</taxon>
        <taxon>Thalassiosirophycidae</taxon>
        <taxon>Thalassiosirales</taxon>
        <taxon>Skeletonemataceae</taxon>
        <taxon>Skeletonema</taxon>
        <taxon>Skeletonema marinoi-dohrnii complex</taxon>
    </lineage>
</organism>
<reference evidence="2" key="1">
    <citation type="submission" date="2023-06" db="EMBL/GenBank/DDBJ databases">
        <title>Survivors Of The Sea: Transcriptome response of Skeletonema marinoi to long-term dormancy.</title>
        <authorList>
            <person name="Pinder M.I.M."/>
            <person name="Kourtchenko O."/>
            <person name="Robertson E.K."/>
            <person name="Larsson T."/>
            <person name="Maumus F."/>
            <person name="Osuna-Cruz C.M."/>
            <person name="Vancaester E."/>
            <person name="Stenow R."/>
            <person name="Vandepoele K."/>
            <person name="Ploug H."/>
            <person name="Bruchert V."/>
            <person name="Godhe A."/>
            <person name="Topel M."/>
        </authorList>
    </citation>
    <scope>NUCLEOTIDE SEQUENCE</scope>
    <source>
        <strain evidence="2">R05AC</strain>
    </source>
</reference>
<comment type="caution">
    <text evidence="2">The sequence shown here is derived from an EMBL/GenBank/DDBJ whole genome shotgun (WGS) entry which is preliminary data.</text>
</comment>
<evidence type="ECO:0000256" key="1">
    <source>
        <dbReference type="SAM" id="MobiDB-lite"/>
    </source>
</evidence>
<proteinExistence type="predicted"/>
<dbReference type="EMBL" id="JATAAI010000019">
    <property type="protein sequence ID" value="KAK1738860.1"/>
    <property type="molecule type" value="Genomic_DNA"/>
</dbReference>
<evidence type="ECO:0000313" key="2">
    <source>
        <dbReference type="EMBL" id="KAK1738860.1"/>
    </source>
</evidence>
<evidence type="ECO:0000313" key="3">
    <source>
        <dbReference type="Proteomes" id="UP001224775"/>
    </source>
</evidence>
<dbReference type="AlphaFoldDB" id="A0AAD8Y569"/>
<keyword evidence="3" id="KW-1185">Reference proteome</keyword>
<dbReference type="Proteomes" id="UP001224775">
    <property type="component" value="Unassembled WGS sequence"/>
</dbReference>
<gene>
    <name evidence="2" type="ORF">QTG54_010176</name>
</gene>
<sequence>MYDEDSTIRRQAGRRTTVPQSNNLDTKFIEFPSFPRMSINDDNIATRGNHGPVWKYVKDGNETRAGNTGLYFNLAAKYEIETANVRLNLQTGVAKLGNVPEFEIYQVPGLEIPGVVFDVFPGSPAIQDDSTIAFKGNYAKSGVSQTGVFYRQLDGAGQLFVVANSQTNIPEPSTNCNTTTFGSTASPSIVDSKMVFRGLDNEDDPGCGGIYMAEMDSSNYPMLKSLVSLETTVPGEKGGATFTSFGEGLSYDGRAVGFWAGWGDELETISLCCPKTGNKDRRNFCLKNDPNTICNNSTAPDGCDSGCYQNMAVPVNQGIFVYDSEDDSIKAVAKGSTKKGEDFIFWNYSGKPPEAGPTDETDSAEPPRWRSSATVALSQHNSVAYKLKDEDRGSVGIYHSKDEGDNSKIIVETGQKCSILDAEGVASDGVSLLVESVSMERDSFRDSNLVVSVACAIEVTDVEEDEEVEDDWGGIYLTRVCPPLT</sequence>
<feature type="region of interest" description="Disordered" evidence="1">
    <location>
        <begin position="1"/>
        <end position="21"/>
    </location>
</feature>
<name>A0AAD8Y569_9STRA</name>
<feature type="region of interest" description="Disordered" evidence="1">
    <location>
        <begin position="349"/>
        <end position="369"/>
    </location>
</feature>
<accession>A0AAD8Y569</accession>
<protein>
    <submittedName>
        <fullName evidence="2">Uncharacterized protein</fullName>
    </submittedName>
</protein>